<feature type="transmembrane region" description="Helical" evidence="11">
    <location>
        <begin position="38"/>
        <end position="59"/>
    </location>
</feature>
<evidence type="ECO:0000256" key="6">
    <source>
        <dbReference type="ARBA" id="ARBA00022824"/>
    </source>
</evidence>
<sequence length="303" mass="33825">MSSYTIIYVLPFYLSPTTRPSPSLSRDAPSVIRARIRLVSASVTVSSIVTIYVLSITVTPSAVEIFRLLGWYPIPLPEIAQSLLLTALLFAGPLFEKGVVESGWREWIRGGSLHETLSSWIGWRNFVAGPITEELVFRSLLIPLHLLTSMTPSQIIFLCPLYFGIAHIHHFYEFTLTHPHTPLVPALVRSLIQFGYTTVFGWFATFLFLRSGSVWAAVLAHSFCNWAGLPRVWGKVEGSAIIGPVGKEERQRGKEDEDPVQVADGKLAILWTVAYYALLFLGAGAFHKCLWPLTESRRALVKI</sequence>
<keyword evidence="14" id="KW-1185">Reference proteome</keyword>
<dbReference type="GO" id="GO:0005789">
    <property type="term" value="C:endoplasmic reticulum membrane"/>
    <property type="evidence" value="ECO:0007669"/>
    <property type="project" value="UniProtKB-SubCell"/>
</dbReference>
<gene>
    <name evidence="13" type="ORF">HETSPECPRED_000370</name>
</gene>
<evidence type="ECO:0000256" key="9">
    <source>
        <dbReference type="ARBA" id="ARBA00047280"/>
    </source>
</evidence>
<feature type="transmembrane region" description="Helical" evidence="11">
    <location>
        <begin position="192"/>
        <end position="209"/>
    </location>
</feature>
<proteinExistence type="inferred from homology"/>
<evidence type="ECO:0000256" key="1">
    <source>
        <dbReference type="ARBA" id="ARBA00004477"/>
    </source>
</evidence>
<keyword evidence="5" id="KW-0378">Hydrolase</keyword>
<dbReference type="AlphaFoldDB" id="A0A8H3ID10"/>
<feature type="transmembrane region" description="Helical" evidence="11">
    <location>
        <begin position="267"/>
        <end position="286"/>
    </location>
</feature>
<name>A0A8H3ID10_9LECA</name>
<evidence type="ECO:0000256" key="10">
    <source>
        <dbReference type="ARBA" id="ARBA00049729"/>
    </source>
</evidence>
<evidence type="ECO:0000256" key="4">
    <source>
        <dbReference type="ARBA" id="ARBA00022692"/>
    </source>
</evidence>
<comment type="subcellular location">
    <subcellularLocation>
        <location evidence="1">Endoplasmic reticulum membrane</location>
        <topology evidence="1">Multi-pass membrane protein</topology>
    </subcellularLocation>
</comment>
<comment type="similarity">
    <text evidence="2">Belongs to the peptidase U48 family.</text>
</comment>
<feature type="transmembrane region" description="Helical" evidence="11">
    <location>
        <begin position="155"/>
        <end position="172"/>
    </location>
</feature>
<evidence type="ECO:0000256" key="11">
    <source>
        <dbReference type="SAM" id="Phobius"/>
    </source>
</evidence>
<dbReference type="EC" id="3.4.26.1" evidence="10"/>
<dbReference type="InterPro" id="IPR003675">
    <property type="entry name" value="Rce1/LyrA-like_dom"/>
</dbReference>
<evidence type="ECO:0000256" key="5">
    <source>
        <dbReference type="ARBA" id="ARBA00022801"/>
    </source>
</evidence>
<organism evidence="13 14">
    <name type="scientific">Heterodermia speciosa</name>
    <dbReference type="NCBI Taxonomy" id="116794"/>
    <lineage>
        <taxon>Eukaryota</taxon>
        <taxon>Fungi</taxon>
        <taxon>Dikarya</taxon>
        <taxon>Ascomycota</taxon>
        <taxon>Pezizomycotina</taxon>
        <taxon>Lecanoromycetes</taxon>
        <taxon>OSLEUM clade</taxon>
        <taxon>Lecanoromycetidae</taxon>
        <taxon>Caliciales</taxon>
        <taxon>Physciaceae</taxon>
        <taxon>Heterodermia</taxon>
    </lineage>
</organism>
<dbReference type="OrthoDB" id="271604at2759"/>
<accession>A0A8H3ID10</accession>
<dbReference type="EMBL" id="CAJPDS010000010">
    <property type="protein sequence ID" value="CAF9911540.1"/>
    <property type="molecule type" value="Genomic_DNA"/>
</dbReference>
<evidence type="ECO:0000256" key="3">
    <source>
        <dbReference type="ARBA" id="ARBA00022670"/>
    </source>
</evidence>
<keyword evidence="8 11" id="KW-0472">Membrane</keyword>
<evidence type="ECO:0000313" key="14">
    <source>
        <dbReference type="Proteomes" id="UP000664521"/>
    </source>
</evidence>
<dbReference type="InterPro" id="IPR039731">
    <property type="entry name" value="Rce1"/>
</dbReference>
<keyword evidence="3" id="KW-0645">Protease</keyword>
<evidence type="ECO:0000259" key="12">
    <source>
        <dbReference type="Pfam" id="PF02517"/>
    </source>
</evidence>
<reference evidence="13" key="1">
    <citation type="submission" date="2021-03" db="EMBL/GenBank/DDBJ databases">
        <authorList>
            <person name="Tagirdzhanova G."/>
        </authorList>
    </citation>
    <scope>NUCLEOTIDE SEQUENCE</scope>
</reference>
<feature type="domain" description="CAAX prenyl protease 2/Lysostaphin resistance protein A-like" evidence="12">
    <location>
        <begin position="119"/>
        <end position="226"/>
    </location>
</feature>
<dbReference type="PANTHER" id="PTHR13046:SF0">
    <property type="entry name" value="CAAX PRENYL PROTEASE 2"/>
    <property type="match status" value="1"/>
</dbReference>
<evidence type="ECO:0000313" key="13">
    <source>
        <dbReference type="EMBL" id="CAF9911540.1"/>
    </source>
</evidence>
<keyword evidence="6" id="KW-0256">Endoplasmic reticulum</keyword>
<dbReference type="GO" id="GO:0071586">
    <property type="term" value="P:CAAX-box protein processing"/>
    <property type="evidence" value="ECO:0007669"/>
    <property type="project" value="InterPro"/>
</dbReference>
<comment type="caution">
    <text evidence="13">The sequence shown here is derived from an EMBL/GenBank/DDBJ whole genome shotgun (WGS) entry which is preliminary data.</text>
</comment>
<protein>
    <recommendedName>
        <fullName evidence="10">intramembrane prenyl-peptidase Rce1</fullName>
        <ecNumber evidence="10">3.4.26.1</ecNumber>
    </recommendedName>
</protein>
<evidence type="ECO:0000256" key="7">
    <source>
        <dbReference type="ARBA" id="ARBA00022989"/>
    </source>
</evidence>
<dbReference type="PANTHER" id="PTHR13046">
    <property type="entry name" value="PROTEASE U48 CAAX PRENYL PROTEASE RCE1"/>
    <property type="match status" value="1"/>
</dbReference>
<keyword evidence="7 11" id="KW-1133">Transmembrane helix</keyword>
<dbReference type="Pfam" id="PF02517">
    <property type="entry name" value="Rce1-like"/>
    <property type="match status" value="1"/>
</dbReference>
<evidence type="ECO:0000256" key="2">
    <source>
        <dbReference type="ARBA" id="ARBA00006897"/>
    </source>
</evidence>
<keyword evidence="4 11" id="KW-0812">Transmembrane</keyword>
<comment type="catalytic activity">
    <reaction evidence="9">
        <text>Hydrolyzes the peptide bond -P2-(S-farnesyl or geranylgeranyl)C-P1'-P2'-P3'-COOH where P1' and P2' are amino acids with aliphatic sidechains and P3' is any C-terminal residue.</text>
        <dbReference type="EC" id="3.4.26.1"/>
    </reaction>
</comment>
<dbReference type="GO" id="GO:0004222">
    <property type="term" value="F:metalloendopeptidase activity"/>
    <property type="evidence" value="ECO:0007669"/>
    <property type="project" value="InterPro"/>
</dbReference>
<dbReference type="Proteomes" id="UP000664521">
    <property type="component" value="Unassembled WGS sequence"/>
</dbReference>
<evidence type="ECO:0000256" key="8">
    <source>
        <dbReference type="ARBA" id="ARBA00023136"/>
    </source>
</evidence>